<sequence length="537" mass="60361">MLTGRTTISWREWAAEQLLEIYFQVIVQSVSSQVTDKTEQKERTQEIFCFLVTHLPSRQEFESSLLSRPSTARRLSRQIAKRIGVQIPSQLFLSPNHTINEEVETGFALSPSLDCKEEAFWTQTLQKMRAMIVAQHALKRQRGSVWTLWSLVAVILLSCGLLAYGLSGSSIENIKNYGFPTPHEHQPLDWTTYQASPLETIGVYTLPDGMNSTVLNQALVVQNKFVVPVLQTPVDNWPRLNISMYELAKTGEVLSNSNRQSQFNIDLLPPDSKQTVSKSIGIDWKIHSWKLFSTGYWLVAIVNWSHSITHSQVTQVYLANIESQQSSLVKSYPMDIQHPLQYVFAVGHHQLLIQSEMQVTGSGQASLSLPIELYQLQGENPLTALSQKKILSGSFGWIQSPLIDEDGIYFTGTDQTLQAAHPKKSQSWGKLSYQGQLILFSAPQDALSAHQIYLSEDTLGKAWWIGTYSASKSADTTWQVKMARVESVQAGEVPTVFSLNGQVEMFQVHGRDLIWLQSIHHETACVVAELRGLEVKS</sequence>
<dbReference type="Proteomes" id="UP000184016">
    <property type="component" value="Unassembled WGS sequence"/>
</dbReference>
<dbReference type="EMBL" id="FRAF01000004">
    <property type="protein sequence ID" value="SHJ82435.1"/>
    <property type="molecule type" value="Genomic_DNA"/>
</dbReference>
<feature type="transmembrane region" description="Helical" evidence="1">
    <location>
        <begin position="145"/>
        <end position="166"/>
    </location>
</feature>
<keyword evidence="1" id="KW-1133">Transmembrane helix</keyword>
<evidence type="ECO:0000256" key="1">
    <source>
        <dbReference type="SAM" id="Phobius"/>
    </source>
</evidence>
<dbReference type="AlphaFoldDB" id="A0A1M6MG26"/>
<keyword evidence="3" id="KW-1185">Reference proteome</keyword>
<proteinExistence type="predicted"/>
<gene>
    <name evidence="2" type="ORF">SAMN05443507_10447</name>
</gene>
<dbReference type="OrthoDB" id="2370113at2"/>
<name>A0A1M6MG26_9BACL</name>
<evidence type="ECO:0000313" key="2">
    <source>
        <dbReference type="EMBL" id="SHJ82435.1"/>
    </source>
</evidence>
<evidence type="ECO:0000313" key="3">
    <source>
        <dbReference type="Proteomes" id="UP000184016"/>
    </source>
</evidence>
<organism evidence="2 3">
    <name type="scientific">Alicyclobacillus tolerans</name>
    <dbReference type="NCBI Taxonomy" id="90970"/>
    <lineage>
        <taxon>Bacteria</taxon>
        <taxon>Bacillati</taxon>
        <taxon>Bacillota</taxon>
        <taxon>Bacilli</taxon>
        <taxon>Bacillales</taxon>
        <taxon>Alicyclobacillaceae</taxon>
        <taxon>Alicyclobacillus</taxon>
    </lineage>
</organism>
<accession>A0A1M6MG26</accession>
<keyword evidence="1" id="KW-0472">Membrane</keyword>
<keyword evidence="1" id="KW-0812">Transmembrane</keyword>
<reference evidence="3" key="1">
    <citation type="submission" date="2016-11" db="EMBL/GenBank/DDBJ databases">
        <authorList>
            <person name="Varghese N."/>
            <person name="Submissions S."/>
        </authorList>
    </citation>
    <scope>NUCLEOTIDE SEQUENCE [LARGE SCALE GENOMIC DNA]</scope>
    <source>
        <strain evidence="3">USBA-503</strain>
    </source>
</reference>
<protein>
    <submittedName>
        <fullName evidence="2">Uncharacterized protein</fullName>
    </submittedName>
</protein>